<evidence type="ECO:0000313" key="2">
    <source>
        <dbReference type="EMBL" id="SHH63387.1"/>
    </source>
</evidence>
<organism evidence="2 3">
    <name type="scientific">Chryseolinea serpens</name>
    <dbReference type="NCBI Taxonomy" id="947013"/>
    <lineage>
        <taxon>Bacteria</taxon>
        <taxon>Pseudomonadati</taxon>
        <taxon>Bacteroidota</taxon>
        <taxon>Cytophagia</taxon>
        <taxon>Cytophagales</taxon>
        <taxon>Fulvivirgaceae</taxon>
        <taxon>Chryseolinea</taxon>
    </lineage>
</organism>
<reference evidence="2 3" key="1">
    <citation type="submission" date="2016-11" db="EMBL/GenBank/DDBJ databases">
        <authorList>
            <person name="Jaros S."/>
            <person name="Januszkiewicz K."/>
            <person name="Wedrychowicz H."/>
        </authorList>
    </citation>
    <scope>NUCLEOTIDE SEQUENCE [LARGE SCALE GENOMIC DNA]</scope>
    <source>
        <strain evidence="2 3">DSM 24574</strain>
    </source>
</reference>
<protein>
    <recommendedName>
        <fullName evidence="4">DUF4374 domain-containing protein</fullName>
    </recommendedName>
</protein>
<sequence length="424" mass="46940">MKFLWSVVPLLIITLFSCSHDEDIDVPAATKGKAKLDIGDAKGLMVYENSALSGGRVKTSGSTLYKLLPSGESRLVKFVNADGSAIDTTKMTMVVEVYNMMKLTDDYILLSGNFQVNDSIGNPLVYTNLLVRTVDGAIYDFGESVPSSRDDDPAYYQDGNNNIYYRYGSMIMKMSLADPDNITREAYLPDGQTAGGYAVDQEGNCLYTGGNGIKVRKASGGLYADMSGAFGSMFTTLDNRLILVEGQDKRIIQYKVENGNVTKEILFSLYDYANANFTGTESTAYTSNVGGSWYFTRAEDEDFIYFIGGWAWSRISKSDYVAHSLGAFPEMKILGITDTHIYGRDNYKFYKVDKSTFQLEPIGLPATDTYEIYSATMSREGEITFSALRYSDGVKIVATIKADGTMVIIDEHSDRKLQALERIN</sequence>
<dbReference type="AlphaFoldDB" id="A0A1M5UK75"/>
<dbReference type="STRING" id="947013.SAMN04488109_4741"/>
<dbReference type="Proteomes" id="UP000184212">
    <property type="component" value="Unassembled WGS sequence"/>
</dbReference>
<feature type="signal peptide" evidence="1">
    <location>
        <begin position="1"/>
        <end position="21"/>
    </location>
</feature>
<dbReference type="SUPFAM" id="SSF69322">
    <property type="entry name" value="Tricorn protease domain 2"/>
    <property type="match status" value="1"/>
</dbReference>
<evidence type="ECO:0000313" key="3">
    <source>
        <dbReference type="Proteomes" id="UP000184212"/>
    </source>
</evidence>
<dbReference type="PROSITE" id="PS51257">
    <property type="entry name" value="PROKAR_LIPOPROTEIN"/>
    <property type="match status" value="1"/>
</dbReference>
<keyword evidence="3" id="KW-1185">Reference proteome</keyword>
<proteinExistence type="predicted"/>
<dbReference type="OrthoDB" id="1096387at2"/>
<gene>
    <name evidence="2" type="ORF">SAMN04488109_4741</name>
</gene>
<name>A0A1M5UK75_9BACT</name>
<evidence type="ECO:0008006" key="4">
    <source>
        <dbReference type="Google" id="ProtNLM"/>
    </source>
</evidence>
<dbReference type="RefSeq" id="WP_073138993.1">
    <property type="nucleotide sequence ID" value="NZ_FQWQ01000003.1"/>
</dbReference>
<dbReference type="EMBL" id="FQWQ01000003">
    <property type="protein sequence ID" value="SHH63387.1"/>
    <property type="molecule type" value="Genomic_DNA"/>
</dbReference>
<feature type="chain" id="PRO_5012409512" description="DUF4374 domain-containing protein" evidence="1">
    <location>
        <begin position="22"/>
        <end position="424"/>
    </location>
</feature>
<evidence type="ECO:0000256" key="1">
    <source>
        <dbReference type="SAM" id="SignalP"/>
    </source>
</evidence>
<keyword evidence="1" id="KW-0732">Signal</keyword>
<accession>A0A1M5UK75</accession>